<proteinExistence type="predicted"/>
<dbReference type="EMBL" id="CADCTI010000104">
    <property type="protein sequence ID" value="CAA9233956.1"/>
    <property type="molecule type" value="Genomic_DNA"/>
</dbReference>
<organism evidence="2">
    <name type="scientific">uncultured Blastococcus sp</name>
    <dbReference type="NCBI Taxonomy" id="217144"/>
    <lineage>
        <taxon>Bacteria</taxon>
        <taxon>Bacillati</taxon>
        <taxon>Actinomycetota</taxon>
        <taxon>Actinomycetes</taxon>
        <taxon>Geodermatophilales</taxon>
        <taxon>Geodermatophilaceae</taxon>
        <taxon>Blastococcus</taxon>
        <taxon>environmental samples</taxon>
    </lineage>
</organism>
<feature type="region of interest" description="Disordered" evidence="1">
    <location>
        <begin position="1"/>
        <end position="165"/>
    </location>
</feature>
<feature type="compositionally biased region" description="Low complexity" evidence="1">
    <location>
        <begin position="132"/>
        <end position="150"/>
    </location>
</feature>
<dbReference type="AlphaFoldDB" id="A0A6J4HWM6"/>
<dbReference type="EC" id="4.3.2.1" evidence="2"/>
<accession>A0A6J4HWM6</accession>
<feature type="compositionally biased region" description="Basic residues" evidence="1">
    <location>
        <begin position="86"/>
        <end position="96"/>
    </location>
</feature>
<feature type="non-terminal residue" evidence="2">
    <location>
        <position position="165"/>
    </location>
</feature>
<feature type="compositionally biased region" description="Low complexity" evidence="1">
    <location>
        <begin position="41"/>
        <end position="55"/>
    </location>
</feature>
<feature type="non-terminal residue" evidence="2">
    <location>
        <position position="1"/>
    </location>
</feature>
<evidence type="ECO:0000256" key="1">
    <source>
        <dbReference type="SAM" id="MobiDB-lite"/>
    </source>
</evidence>
<sequence length="165" mass="18032">DLVSSRVPDPPLGRPLRRRPVAGDGRPLQVHGRRLAAGAVRPRVLPGARAGAPPRRSAHRGRARADGRRPHRAVGRGGQWCVRADRVRRGRARGARARPDREARHPRRQAPRRPQPQRPGRHRPAALPSAPRAGTGRRAGLAAVRAARAGRAVRRRRRAGHDAPA</sequence>
<evidence type="ECO:0000313" key="2">
    <source>
        <dbReference type="EMBL" id="CAA9233956.1"/>
    </source>
</evidence>
<reference evidence="2" key="1">
    <citation type="submission" date="2020-02" db="EMBL/GenBank/DDBJ databases">
        <authorList>
            <person name="Meier V. D."/>
        </authorList>
    </citation>
    <scope>NUCLEOTIDE SEQUENCE</scope>
    <source>
        <strain evidence="2">AVDCRST_MAG57</strain>
    </source>
</reference>
<dbReference type="GO" id="GO:0004056">
    <property type="term" value="F:argininosuccinate lyase activity"/>
    <property type="evidence" value="ECO:0007669"/>
    <property type="project" value="UniProtKB-EC"/>
</dbReference>
<keyword evidence="2" id="KW-0456">Lyase</keyword>
<gene>
    <name evidence="2" type="ORF">AVDCRST_MAG57-1171</name>
</gene>
<protein>
    <submittedName>
        <fullName evidence="2">Argininosuccinate lyase</fullName>
        <ecNumber evidence="2">4.3.2.1</ecNumber>
    </submittedName>
</protein>
<name>A0A6J4HWM6_9ACTN</name>